<evidence type="ECO:0000313" key="1">
    <source>
        <dbReference type="EnsemblMetazoa" id="GPPI036115-PA"/>
    </source>
</evidence>
<name>A0A1B0BP45_9MUSC</name>
<protein>
    <submittedName>
        <fullName evidence="1">Uncharacterized protein</fullName>
    </submittedName>
</protein>
<accession>A0A1B0BP45</accession>
<dbReference type="EMBL" id="JXJN01017808">
    <property type="status" value="NOT_ANNOTATED_CDS"/>
    <property type="molecule type" value="Genomic_DNA"/>
</dbReference>
<dbReference type="VEuPathDB" id="VectorBase:GPPI036115"/>
<keyword evidence="2" id="KW-1185">Reference proteome</keyword>
<evidence type="ECO:0000313" key="2">
    <source>
        <dbReference type="Proteomes" id="UP000092460"/>
    </source>
</evidence>
<organism evidence="1 2">
    <name type="scientific">Glossina palpalis gambiensis</name>
    <dbReference type="NCBI Taxonomy" id="67801"/>
    <lineage>
        <taxon>Eukaryota</taxon>
        <taxon>Metazoa</taxon>
        <taxon>Ecdysozoa</taxon>
        <taxon>Arthropoda</taxon>
        <taxon>Hexapoda</taxon>
        <taxon>Insecta</taxon>
        <taxon>Pterygota</taxon>
        <taxon>Neoptera</taxon>
        <taxon>Endopterygota</taxon>
        <taxon>Diptera</taxon>
        <taxon>Brachycera</taxon>
        <taxon>Muscomorpha</taxon>
        <taxon>Hippoboscoidea</taxon>
        <taxon>Glossinidae</taxon>
        <taxon>Glossina</taxon>
    </lineage>
</organism>
<dbReference type="Proteomes" id="UP000092460">
    <property type="component" value="Unassembled WGS sequence"/>
</dbReference>
<sequence length="122" mass="14312">MRDNTTAGSIYSRAIDINSTNRYSAFSSDENSLVDKDKKIYDLKYFNRAVVGVQAPLKTIDIPHCYRYQDFRHPRPYYAKQIKRFRSELDYLTKSCSKSDDSLPNCFNCNHLLNYENCCIDQ</sequence>
<proteinExistence type="predicted"/>
<dbReference type="AlphaFoldDB" id="A0A1B0BP45"/>
<dbReference type="EnsemblMetazoa" id="GPPI036115-RA">
    <property type="protein sequence ID" value="GPPI036115-PA"/>
    <property type="gene ID" value="GPPI036115"/>
</dbReference>
<reference evidence="2" key="1">
    <citation type="submission" date="2015-01" db="EMBL/GenBank/DDBJ databases">
        <authorList>
            <person name="Aksoy S."/>
            <person name="Warren W."/>
            <person name="Wilson R.K."/>
        </authorList>
    </citation>
    <scope>NUCLEOTIDE SEQUENCE [LARGE SCALE GENOMIC DNA]</scope>
    <source>
        <strain evidence="2">IAEA</strain>
    </source>
</reference>
<reference evidence="1" key="2">
    <citation type="submission" date="2020-05" db="UniProtKB">
        <authorList>
            <consortium name="EnsemblMetazoa"/>
        </authorList>
    </citation>
    <scope>IDENTIFICATION</scope>
    <source>
        <strain evidence="1">IAEA</strain>
    </source>
</reference>